<dbReference type="EMBL" id="JACHJR010000001">
    <property type="protein sequence ID" value="MBB4944504.1"/>
    <property type="molecule type" value="Genomic_DNA"/>
</dbReference>
<dbReference type="Pfam" id="PF00561">
    <property type="entry name" value="Abhydrolase_1"/>
    <property type="match status" value="1"/>
</dbReference>
<evidence type="ECO:0000313" key="3">
    <source>
        <dbReference type="EMBL" id="MBB4944504.1"/>
    </source>
</evidence>
<reference evidence="3 4" key="1">
    <citation type="submission" date="2020-08" db="EMBL/GenBank/DDBJ databases">
        <title>Sequencing the genomes of 1000 actinobacteria strains.</title>
        <authorList>
            <person name="Klenk H.-P."/>
        </authorList>
    </citation>
    <scope>NUCLEOTIDE SEQUENCE [LARGE SCALE GENOMIC DNA]</scope>
    <source>
        <strain evidence="3 4">DSM 44786</strain>
    </source>
</reference>
<dbReference type="Proteomes" id="UP000573327">
    <property type="component" value="Unassembled WGS sequence"/>
</dbReference>
<protein>
    <submittedName>
        <fullName evidence="3">Pimeloyl-ACP methyl ester carboxylesterase</fullName>
    </submittedName>
</protein>
<dbReference type="AlphaFoldDB" id="A0A7W7WFK9"/>
<accession>A0A7W7WFK9</accession>
<dbReference type="InterPro" id="IPR000073">
    <property type="entry name" value="AB_hydrolase_1"/>
</dbReference>
<evidence type="ECO:0000313" key="4">
    <source>
        <dbReference type="Proteomes" id="UP000573327"/>
    </source>
</evidence>
<dbReference type="GO" id="GO:0016787">
    <property type="term" value="F:hydrolase activity"/>
    <property type="evidence" value="ECO:0007669"/>
    <property type="project" value="UniProtKB-KW"/>
</dbReference>
<gene>
    <name evidence="3" type="ORF">F4556_000039</name>
</gene>
<dbReference type="PRINTS" id="PR00412">
    <property type="entry name" value="EPOXHYDRLASE"/>
</dbReference>
<dbReference type="InterPro" id="IPR029058">
    <property type="entry name" value="AB_hydrolase_fold"/>
</dbReference>
<keyword evidence="1" id="KW-0378">Hydrolase</keyword>
<feature type="domain" description="AB hydrolase-1" evidence="2">
    <location>
        <begin position="37"/>
        <end position="318"/>
    </location>
</feature>
<dbReference type="PRINTS" id="PR00111">
    <property type="entry name" value="ABHYDROLASE"/>
</dbReference>
<evidence type="ECO:0000256" key="1">
    <source>
        <dbReference type="ARBA" id="ARBA00022801"/>
    </source>
</evidence>
<dbReference type="SUPFAM" id="SSF53474">
    <property type="entry name" value="alpha/beta-Hydrolases"/>
    <property type="match status" value="1"/>
</dbReference>
<sequence>MSDVQVVPGGGVVGGVGHRFVEANGVRLHIAEQGEGPLVVLLHGFPETWYSWRHQFGVLAAAGYRVVAPDLRGFGRSDRPAAVERYSQLHLVGDVTGLLDALGEERAVLVGHDWGSPLAWNTALLRPERVRGVVALGLPYLPRGGVSALAGMTQALGEGFYMNYLQRPGVADAELAGDVRGSLSRIFRWGFGDSPQASAAVLPVVPEGGTFLDLLPEAGALPGWLTEADLDVYAEDFARTGFSGGLNWWRTMELSWELTAPWQGAPMSAPALYMYGERDGSVQLPGLDQLIANLGHLVPNLTRTVALPGVGHWTQQERPEEVNAELLKFLAGL</sequence>
<name>A0A7W7WFK9_9ACTN</name>
<evidence type="ECO:0000259" key="2">
    <source>
        <dbReference type="Pfam" id="PF00561"/>
    </source>
</evidence>
<comment type="caution">
    <text evidence="3">The sequence shown here is derived from an EMBL/GenBank/DDBJ whole genome shotgun (WGS) entry which is preliminary data.</text>
</comment>
<proteinExistence type="predicted"/>
<dbReference type="InterPro" id="IPR000639">
    <property type="entry name" value="Epox_hydrolase-like"/>
</dbReference>
<organism evidence="3 4">
    <name type="scientific">Kitasatospora gansuensis</name>
    <dbReference type="NCBI Taxonomy" id="258050"/>
    <lineage>
        <taxon>Bacteria</taxon>
        <taxon>Bacillati</taxon>
        <taxon>Actinomycetota</taxon>
        <taxon>Actinomycetes</taxon>
        <taxon>Kitasatosporales</taxon>
        <taxon>Streptomycetaceae</taxon>
        <taxon>Kitasatospora</taxon>
    </lineage>
</organism>
<keyword evidence="4" id="KW-1185">Reference proteome</keyword>
<dbReference type="Gene3D" id="3.40.50.1820">
    <property type="entry name" value="alpha/beta hydrolase"/>
    <property type="match status" value="1"/>
</dbReference>
<dbReference type="RefSeq" id="WP_376775633.1">
    <property type="nucleotide sequence ID" value="NZ_JACHJR010000001.1"/>
</dbReference>
<dbReference type="PANTHER" id="PTHR43329">
    <property type="entry name" value="EPOXIDE HYDROLASE"/>
    <property type="match status" value="1"/>
</dbReference>